<evidence type="ECO:0000256" key="3">
    <source>
        <dbReference type="PIRSR" id="PIRSR603782-1"/>
    </source>
</evidence>
<feature type="domain" description="Thioredoxin" evidence="5">
    <location>
        <begin position="67"/>
        <end position="222"/>
    </location>
</feature>
<proteinExistence type="inferred from homology"/>
<dbReference type="SUPFAM" id="SSF52833">
    <property type="entry name" value="Thioredoxin-like"/>
    <property type="match status" value="1"/>
</dbReference>
<evidence type="ECO:0000259" key="5">
    <source>
        <dbReference type="PROSITE" id="PS51352"/>
    </source>
</evidence>
<accession>A0A518I0R1</accession>
<dbReference type="OrthoDB" id="9811998at2"/>
<name>A0A518I0R1_9BACT</name>
<dbReference type="Proteomes" id="UP000319004">
    <property type="component" value="Chromosome"/>
</dbReference>
<keyword evidence="4" id="KW-1015">Disulfide bond</keyword>
<comment type="similarity">
    <text evidence="1">Belongs to the SCO1/2 family.</text>
</comment>
<dbReference type="PANTHER" id="PTHR12151">
    <property type="entry name" value="ELECTRON TRANSPORT PROTIN SCO1/SENC FAMILY MEMBER"/>
    <property type="match status" value="1"/>
</dbReference>
<organism evidence="6 7">
    <name type="scientific">Stieleria neptunia</name>
    <dbReference type="NCBI Taxonomy" id="2527979"/>
    <lineage>
        <taxon>Bacteria</taxon>
        <taxon>Pseudomonadati</taxon>
        <taxon>Planctomycetota</taxon>
        <taxon>Planctomycetia</taxon>
        <taxon>Pirellulales</taxon>
        <taxon>Pirellulaceae</taxon>
        <taxon>Stieleria</taxon>
    </lineage>
</organism>
<evidence type="ECO:0000313" key="6">
    <source>
        <dbReference type="EMBL" id="QDV46689.1"/>
    </source>
</evidence>
<evidence type="ECO:0000256" key="4">
    <source>
        <dbReference type="PIRSR" id="PIRSR603782-2"/>
    </source>
</evidence>
<dbReference type="CDD" id="cd02968">
    <property type="entry name" value="SCO"/>
    <property type="match status" value="1"/>
</dbReference>
<dbReference type="Pfam" id="PF02630">
    <property type="entry name" value="SCO1-SenC"/>
    <property type="match status" value="1"/>
</dbReference>
<dbReference type="GO" id="GO:0046872">
    <property type="term" value="F:metal ion binding"/>
    <property type="evidence" value="ECO:0007669"/>
    <property type="project" value="UniProtKB-KW"/>
</dbReference>
<sequence>MRTASNLAAILFVGVIFGLVGRTLRQRSAPTGPGPQDVVYTAEVAPGEEPLVADSTEIANDEVIHPPEDEAWLSRFELTERSGELVKSEDLLGEPYVVSFFFTTCPSVCPQQNQKLKELQERFRDEGVKFLAISVDPENDTPEVMREYAARFGADKDQWLFLTGDLTYIRRIGGEIFQQPIDKGFHTEKFVLVDAKGKIEGFYSWPEPRQFEKLQAAISEML</sequence>
<feature type="binding site" evidence="3">
    <location>
        <position position="105"/>
    </location>
    <ligand>
        <name>Cu cation</name>
        <dbReference type="ChEBI" id="CHEBI:23378"/>
    </ligand>
</feature>
<dbReference type="InterPro" id="IPR003782">
    <property type="entry name" value="SCO1/SenC"/>
</dbReference>
<dbReference type="AlphaFoldDB" id="A0A518I0R1"/>
<keyword evidence="2 3" id="KW-0186">Copper</keyword>
<dbReference type="Gene3D" id="3.40.30.10">
    <property type="entry name" value="Glutaredoxin"/>
    <property type="match status" value="1"/>
</dbReference>
<feature type="binding site" evidence="3">
    <location>
        <position position="109"/>
    </location>
    <ligand>
        <name>Cu cation</name>
        <dbReference type="ChEBI" id="CHEBI:23378"/>
    </ligand>
</feature>
<dbReference type="InterPro" id="IPR013766">
    <property type="entry name" value="Thioredoxin_domain"/>
</dbReference>
<dbReference type="RefSeq" id="WP_145390880.1">
    <property type="nucleotide sequence ID" value="NZ_CP037423.1"/>
</dbReference>
<keyword evidence="7" id="KW-1185">Reference proteome</keyword>
<keyword evidence="3" id="KW-0479">Metal-binding</keyword>
<feature type="disulfide bond" description="Redox-active" evidence="4">
    <location>
        <begin position="105"/>
        <end position="109"/>
    </location>
</feature>
<dbReference type="EMBL" id="CP037423">
    <property type="protein sequence ID" value="QDV46689.1"/>
    <property type="molecule type" value="Genomic_DNA"/>
</dbReference>
<dbReference type="PANTHER" id="PTHR12151:SF25">
    <property type="entry name" value="LINALOOL DEHYDRATASE_ISOMERASE DOMAIN-CONTAINING PROTEIN"/>
    <property type="match status" value="1"/>
</dbReference>
<gene>
    <name evidence="6" type="ORF">Enr13x_65980</name>
</gene>
<reference evidence="6 7" key="1">
    <citation type="submission" date="2019-03" db="EMBL/GenBank/DDBJ databases">
        <title>Deep-cultivation of Planctomycetes and their phenomic and genomic characterization uncovers novel biology.</title>
        <authorList>
            <person name="Wiegand S."/>
            <person name="Jogler M."/>
            <person name="Boedeker C."/>
            <person name="Pinto D."/>
            <person name="Vollmers J."/>
            <person name="Rivas-Marin E."/>
            <person name="Kohn T."/>
            <person name="Peeters S.H."/>
            <person name="Heuer A."/>
            <person name="Rast P."/>
            <person name="Oberbeckmann S."/>
            <person name="Bunk B."/>
            <person name="Jeske O."/>
            <person name="Meyerdierks A."/>
            <person name="Storesund J.E."/>
            <person name="Kallscheuer N."/>
            <person name="Luecker S."/>
            <person name="Lage O.M."/>
            <person name="Pohl T."/>
            <person name="Merkel B.J."/>
            <person name="Hornburger P."/>
            <person name="Mueller R.-W."/>
            <person name="Bruemmer F."/>
            <person name="Labrenz M."/>
            <person name="Spormann A.M."/>
            <person name="Op den Camp H."/>
            <person name="Overmann J."/>
            <person name="Amann R."/>
            <person name="Jetten M.S.M."/>
            <person name="Mascher T."/>
            <person name="Medema M.H."/>
            <person name="Devos D.P."/>
            <person name="Kaster A.-K."/>
            <person name="Ovreas L."/>
            <person name="Rohde M."/>
            <person name="Galperin M.Y."/>
            <person name="Jogler C."/>
        </authorList>
    </citation>
    <scope>NUCLEOTIDE SEQUENCE [LARGE SCALE GENOMIC DNA]</scope>
    <source>
        <strain evidence="6 7">Enr13</strain>
    </source>
</reference>
<dbReference type="InterPro" id="IPR036249">
    <property type="entry name" value="Thioredoxin-like_sf"/>
</dbReference>
<evidence type="ECO:0000256" key="2">
    <source>
        <dbReference type="ARBA" id="ARBA00023008"/>
    </source>
</evidence>
<dbReference type="KEGG" id="snep:Enr13x_65980"/>
<dbReference type="PROSITE" id="PS51352">
    <property type="entry name" value="THIOREDOXIN_2"/>
    <property type="match status" value="1"/>
</dbReference>
<evidence type="ECO:0000256" key="1">
    <source>
        <dbReference type="ARBA" id="ARBA00010996"/>
    </source>
</evidence>
<evidence type="ECO:0000313" key="7">
    <source>
        <dbReference type="Proteomes" id="UP000319004"/>
    </source>
</evidence>
<protein>
    <recommendedName>
        <fullName evidence="5">Thioredoxin domain-containing protein</fullName>
    </recommendedName>
</protein>
<feature type="binding site" evidence="3">
    <location>
        <position position="186"/>
    </location>
    <ligand>
        <name>Cu cation</name>
        <dbReference type="ChEBI" id="CHEBI:23378"/>
    </ligand>
</feature>